<protein>
    <recommendedName>
        <fullName evidence="1">NADP-dependent oxidoreductase domain-containing protein</fullName>
    </recommendedName>
</protein>
<organism evidence="2 3">
    <name type="scientific">Streptomyces gardneri</name>
    <dbReference type="NCBI Taxonomy" id="66892"/>
    <lineage>
        <taxon>Bacteria</taxon>
        <taxon>Bacillati</taxon>
        <taxon>Actinomycetota</taxon>
        <taxon>Actinomycetes</taxon>
        <taxon>Kitasatosporales</taxon>
        <taxon>Streptomycetaceae</taxon>
        <taxon>Streptomyces</taxon>
    </lineage>
</organism>
<dbReference type="InterPro" id="IPR023210">
    <property type="entry name" value="NADP_OxRdtase_dom"/>
</dbReference>
<dbReference type="AlphaFoldDB" id="A0A4Y3RC87"/>
<dbReference type="SUPFAM" id="SSF51430">
    <property type="entry name" value="NAD(P)-linked oxidoreductase"/>
    <property type="match status" value="1"/>
</dbReference>
<dbReference type="EMBL" id="BJMN01000006">
    <property type="protein sequence ID" value="GEB55381.1"/>
    <property type="molecule type" value="Genomic_DNA"/>
</dbReference>
<dbReference type="Pfam" id="PF00248">
    <property type="entry name" value="Aldo_ket_red"/>
    <property type="match status" value="1"/>
</dbReference>
<reference evidence="2 3" key="1">
    <citation type="submission" date="2019-06" db="EMBL/GenBank/DDBJ databases">
        <title>Whole genome shotgun sequence of Streptomyces gardneri NBRC 12865.</title>
        <authorList>
            <person name="Hosoyama A."/>
            <person name="Uohara A."/>
            <person name="Ohji S."/>
            <person name="Ichikawa N."/>
        </authorList>
    </citation>
    <scope>NUCLEOTIDE SEQUENCE [LARGE SCALE GENOMIC DNA]</scope>
    <source>
        <strain evidence="2 3">NBRC 12865</strain>
    </source>
</reference>
<dbReference type="Proteomes" id="UP000315226">
    <property type="component" value="Unassembled WGS sequence"/>
</dbReference>
<gene>
    <name evidence="2" type="ORF">SGA01_09860</name>
</gene>
<evidence type="ECO:0000259" key="1">
    <source>
        <dbReference type="Pfam" id="PF00248"/>
    </source>
</evidence>
<evidence type="ECO:0000313" key="3">
    <source>
        <dbReference type="Proteomes" id="UP000315226"/>
    </source>
</evidence>
<keyword evidence="3" id="KW-1185">Reference proteome</keyword>
<comment type="caution">
    <text evidence="2">The sequence shown here is derived from an EMBL/GenBank/DDBJ whole genome shotgun (WGS) entry which is preliminary data.</text>
</comment>
<proteinExistence type="predicted"/>
<sequence length="50" mass="5277">MGMSHGYTGSGTDDAESIRTVHRALELGVTLMDTAEIYGPYTNESCSGGH</sequence>
<accession>A0A4Y3RC87</accession>
<feature type="domain" description="NADP-dependent oxidoreductase" evidence="1">
    <location>
        <begin position="6"/>
        <end position="46"/>
    </location>
</feature>
<dbReference type="Gene3D" id="3.20.20.100">
    <property type="entry name" value="NADP-dependent oxidoreductase domain"/>
    <property type="match status" value="1"/>
</dbReference>
<evidence type="ECO:0000313" key="2">
    <source>
        <dbReference type="EMBL" id="GEB55381.1"/>
    </source>
</evidence>
<name>A0A4Y3RC87_9ACTN</name>
<dbReference type="InterPro" id="IPR036812">
    <property type="entry name" value="NAD(P)_OxRdtase_dom_sf"/>
</dbReference>